<dbReference type="KEGG" id="manq:L1994_04085"/>
<dbReference type="InterPro" id="IPR023131">
    <property type="entry name" value="Mth639-like_dom_sf"/>
</dbReference>
<dbReference type="RefSeq" id="WP_278100416.1">
    <property type="nucleotide sequence ID" value="NZ_CP091092.1"/>
</dbReference>
<evidence type="ECO:0000313" key="1">
    <source>
        <dbReference type="EMBL" id="WFN37576.1"/>
    </source>
</evidence>
<dbReference type="AlphaFoldDB" id="A0AAF0FT03"/>
<name>A0AAF0FT03_9EURY</name>
<evidence type="ECO:0000313" key="2">
    <source>
        <dbReference type="Proteomes" id="UP001218895"/>
    </source>
</evidence>
<organism evidence="1 2">
    <name type="scientific">Methanomicrobium antiquum</name>
    <dbReference type="NCBI Taxonomy" id="487686"/>
    <lineage>
        <taxon>Archaea</taxon>
        <taxon>Methanobacteriati</taxon>
        <taxon>Methanobacteriota</taxon>
        <taxon>Stenosarchaea group</taxon>
        <taxon>Methanomicrobia</taxon>
        <taxon>Methanomicrobiales</taxon>
        <taxon>Methanomicrobiaceae</taxon>
        <taxon>Methanomicrobium</taxon>
    </lineage>
</organism>
<proteinExistence type="predicted"/>
<dbReference type="PANTHER" id="PTHR40696">
    <property type="entry name" value="DUF371 FAMILY PROTEIN"/>
    <property type="match status" value="1"/>
</dbReference>
<sequence>MHDDITREKEKLSEIIKAEEIIVCYGHKNIRSEHKSTFEITKEECLTPAGTCIIGIKADKGATDLSDNFKRILSDDRSVLKTTLKIKDQSFTITSHGSSAMTLTHTTDMVWRKSRFVCSRTTGIYSDTAAGNIPKEIINLLQKGEKMTVIMQAILNPKAHSPSSPPLQEFFGSFEE</sequence>
<keyword evidence="2" id="KW-1185">Reference proteome</keyword>
<dbReference type="InterPro" id="IPR007171">
    <property type="entry name" value="DUF371"/>
</dbReference>
<dbReference type="PANTHER" id="PTHR40696:SF1">
    <property type="entry name" value="DUF371 DOMAIN-CONTAINING PROTEIN"/>
    <property type="match status" value="1"/>
</dbReference>
<dbReference type="Proteomes" id="UP001218895">
    <property type="component" value="Chromosome"/>
</dbReference>
<dbReference type="EMBL" id="CP091092">
    <property type="protein sequence ID" value="WFN37576.1"/>
    <property type="molecule type" value="Genomic_DNA"/>
</dbReference>
<reference evidence="1" key="1">
    <citation type="submission" date="2022-01" db="EMBL/GenBank/DDBJ databases">
        <title>Complete genome of Methanomicrobium antiquum DSM 21220.</title>
        <authorList>
            <person name="Chen S.-C."/>
            <person name="You Y.-T."/>
            <person name="Zhou Y.-Z."/>
            <person name="Lai M.-C."/>
        </authorList>
    </citation>
    <scope>NUCLEOTIDE SEQUENCE</scope>
    <source>
        <strain evidence="1">DSM 21220</strain>
    </source>
</reference>
<dbReference type="GeneID" id="79949549"/>
<dbReference type="Gene3D" id="2.60.120.630">
    <property type="entry name" value="mth639 domain like"/>
    <property type="match status" value="1"/>
</dbReference>
<dbReference type="Pfam" id="PF04027">
    <property type="entry name" value="DUF371"/>
    <property type="match status" value="1"/>
</dbReference>
<accession>A0AAF0FT03</accession>
<protein>
    <submittedName>
        <fullName evidence="1">DUF371 domain-containing protein</fullName>
    </submittedName>
</protein>
<gene>
    <name evidence="1" type="ORF">L1994_04085</name>
</gene>